<feature type="compositionally biased region" description="Gly residues" evidence="1">
    <location>
        <begin position="41"/>
        <end position="71"/>
    </location>
</feature>
<sequence length="122" mass="11491">MTTITTAIVACSLLGWFQQGLTFPAGPMEFGAPLPGFAAQSGGGNGNGNGNGNVGNGNGNGNVGNGNGNGNAGNNNGNGNVGNGNGNGFASDNNGNGPLAGAEAWWSGPAASQPECATAPGG</sequence>
<gene>
    <name evidence="2" type="ORF">ABEG18_05625</name>
</gene>
<accession>A0AAU7JIX0</accession>
<dbReference type="EMBL" id="CP157484">
    <property type="protein sequence ID" value="XBO40260.1"/>
    <property type="molecule type" value="Genomic_DNA"/>
</dbReference>
<evidence type="ECO:0000256" key="1">
    <source>
        <dbReference type="SAM" id="MobiDB-lite"/>
    </source>
</evidence>
<organism evidence="2">
    <name type="scientific">Alsobacter sp. KACC 23698</name>
    <dbReference type="NCBI Taxonomy" id="3149229"/>
    <lineage>
        <taxon>Bacteria</taxon>
        <taxon>Pseudomonadati</taxon>
        <taxon>Pseudomonadota</taxon>
        <taxon>Alphaproteobacteria</taxon>
        <taxon>Hyphomicrobiales</taxon>
        <taxon>Alsobacteraceae</taxon>
        <taxon>Alsobacter</taxon>
    </lineage>
</organism>
<protein>
    <submittedName>
        <fullName evidence="2">Uncharacterized protein</fullName>
    </submittedName>
</protein>
<dbReference type="RefSeq" id="WP_406857115.1">
    <property type="nucleotide sequence ID" value="NZ_CP157484.1"/>
</dbReference>
<feature type="region of interest" description="Disordered" evidence="1">
    <location>
        <begin position="34"/>
        <end position="122"/>
    </location>
</feature>
<dbReference type="AlphaFoldDB" id="A0AAU7JIX0"/>
<evidence type="ECO:0000313" key="2">
    <source>
        <dbReference type="EMBL" id="XBO40260.1"/>
    </source>
</evidence>
<proteinExistence type="predicted"/>
<name>A0AAU7JIX0_9HYPH</name>
<reference evidence="2" key="1">
    <citation type="submission" date="2024-05" db="EMBL/GenBank/DDBJ databases">
        <authorList>
            <person name="Kim S."/>
            <person name="Heo J."/>
            <person name="Choi H."/>
            <person name="Choi Y."/>
            <person name="Kwon S.-W."/>
            <person name="Kim Y."/>
        </authorList>
    </citation>
    <scope>NUCLEOTIDE SEQUENCE</scope>
    <source>
        <strain evidence="2">KACC 23698</strain>
    </source>
</reference>